<proteinExistence type="predicted"/>
<comment type="caution">
    <text evidence="2">The sequence shown here is derived from an EMBL/GenBank/DDBJ whole genome shotgun (WGS) entry which is preliminary data.</text>
</comment>
<dbReference type="Proteomes" id="UP000241769">
    <property type="component" value="Unassembled WGS sequence"/>
</dbReference>
<dbReference type="InParanoid" id="A0A2P6MXF6"/>
<name>A0A2P6MXF6_9EUKA</name>
<gene>
    <name evidence="2" type="ORF">PROFUN_15239</name>
</gene>
<protein>
    <submittedName>
        <fullName evidence="2">Uncharacterized protein</fullName>
    </submittedName>
</protein>
<sequence>MFGQTSTKSFATQSNVVRLRLNTLEDHLVTRPLHELLQELFIRRHPNQCPLTPEKSPLQTLCLIQRDGNLLDHPEGAHLTLQQSGRAENPTLNCPAACHGFRGLLPRPCRPHLLSKTSLSTLSWGFDQFQLSPKSPRLYLLSLSKIRFKSTIWGAGIIPSTTPVDVLPRFLTESRARRPLKESLSKHERKVTASTSKPEPLPNKCSNEQLQSHLTRLDNHFYYSFNNAQAVSIYLPQLKAFFAKGLGFRRIVRRLWLFVD</sequence>
<dbReference type="EMBL" id="MDYQ01000330">
    <property type="protein sequence ID" value="PRP76385.1"/>
    <property type="molecule type" value="Genomic_DNA"/>
</dbReference>
<feature type="region of interest" description="Disordered" evidence="1">
    <location>
        <begin position="179"/>
        <end position="205"/>
    </location>
</feature>
<reference evidence="2 3" key="1">
    <citation type="journal article" date="2018" name="Genome Biol. Evol.">
        <title>Multiple Roots of Fruiting Body Formation in Amoebozoa.</title>
        <authorList>
            <person name="Hillmann F."/>
            <person name="Forbes G."/>
            <person name="Novohradska S."/>
            <person name="Ferling I."/>
            <person name="Riege K."/>
            <person name="Groth M."/>
            <person name="Westermann M."/>
            <person name="Marz M."/>
            <person name="Spaller T."/>
            <person name="Winckler T."/>
            <person name="Schaap P."/>
            <person name="Glockner G."/>
        </authorList>
    </citation>
    <scope>NUCLEOTIDE SEQUENCE [LARGE SCALE GENOMIC DNA]</scope>
    <source>
        <strain evidence="2 3">Jena</strain>
    </source>
</reference>
<keyword evidence="3" id="KW-1185">Reference proteome</keyword>
<evidence type="ECO:0000313" key="3">
    <source>
        <dbReference type="Proteomes" id="UP000241769"/>
    </source>
</evidence>
<evidence type="ECO:0000313" key="2">
    <source>
        <dbReference type="EMBL" id="PRP76385.1"/>
    </source>
</evidence>
<accession>A0A2P6MXF6</accession>
<organism evidence="2 3">
    <name type="scientific">Planoprotostelium fungivorum</name>
    <dbReference type="NCBI Taxonomy" id="1890364"/>
    <lineage>
        <taxon>Eukaryota</taxon>
        <taxon>Amoebozoa</taxon>
        <taxon>Evosea</taxon>
        <taxon>Variosea</taxon>
        <taxon>Cavosteliida</taxon>
        <taxon>Cavosteliaceae</taxon>
        <taxon>Planoprotostelium</taxon>
    </lineage>
</organism>
<dbReference type="AlphaFoldDB" id="A0A2P6MXF6"/>
<evidence type="ECO:0000256" key="1">
    <source>
        <dbReference type="SAM" id="MobiDB-lite"/>
    </source>
</evidence>